<protein>
    <submittedName>
        <fullName evidence="2">Conjugal transfer protein TraF</fullName>
    </submittedName>
</protein>
<dbReference type="RefSeq" id="WP_199263492.1">
    <property type="nucleotide sequence ID" value="NZ_CP054140.1"/>
</dbReference>
<dbReference type="Pfam" id="PF13728">
    <property type="entry name" value="TraF"/>
    <property type="match status" value="1"/>
</dbReference>
<dbReference type="KEGG" id="dog:HP555_01675"/>
<dbReference type="SUPFAM" id="SSF52833">
    <property type="entry name" value="Thioredoxin-like"/>
    <property type="match status" value="1"/>
</dbReference>
<keyword evidence="3" id="KW-1185">Reference proteome</keyword>
<reference evidence="2 3" key="1">
    <citation type="submission" date="2020-05" db="EMBL/GenBank/DDBJ databases">
        <title>Complete genome of Desulfobulbus oligotrophicus.</title>
        <authorList>
            <person name="Podar M."/>
        </authorList>
    </citation>
    <scope>NUCLEOTIDE SEQUENCE [LARGE SCALE GENOMIC DNA]</scope>
    <source>
        <strain evidence="2 3">Prop6</strain>
    </source>
</reference>
<dbReference type="Proteomes" id="UP000596092">
    <property type="component" value="Chromosome"/>
</dbReference>
<dbReference type="AlphaFoldDB" id="A0A7T5VBD2"/>
<dbReference type="InterPro" id="IPR039555">
    <property type="entry name" value="TraF/TrbB"/>
</dbReference>
<dbReference type="InterPro" id="IPR036249">
    <property type="entry name" value="Thioredoxin-like_sf"/>
</dbReference>
<evidence type="ECO:0000313" key="2">
    <source>
        <dbReference type="EMBL" id="QQG64659.1"/>
    </source>
</evidence>
<gene>
    <name evidence="2" type="ORF">HP555_01675</name>
</gene>
<keyword evidence="1" id="KW-0732">Signal</keyword>
<evidence type="ECO:0000313" key="3">
    <source>
        <dbReference type="Proteomes" id="UP000596092"/>
    </source>
</evidence>
<evidence type="ECO:0000256" key="1">
    <source>
        <dbReference type="SAM" id="SignalP"/>
    </source>
</evidence>
<accession>A0A7T5VBD2</accession>
<dbReference type="EMBL" id="CP054140">
    <property type="protein sequence ID" value="QQG64659.1"/>
    <property type="molecule type" value="Genomic_DNA"/>
</dbReference>
<proteinExistence type="predicted"/>
<sequence length="322" mass="36215">MGSLMFTRSAIKRYRFGSVGLCLALLATPVWAGITAPSATNSFYQESKHGWFWYEDPTPVVEEGEREIPATESKAAPLSREVSLAHYSTETLWNMHPDDFQQLLNGLQKKAVQYPTEQNILEYLSIQDIARRKALAYANAAQYVTQKRADLFNINQVYPTSSPGTLARVQMQQEEIAGTIREAGKNHALLFFAAAGCGFCEKQAQILTYFVDKYGWQVKPMVIEREPDIALRFNITTTPTLLLIRQDREASMRIATGVATLPEIERNLYQAIRSMRGDTSMESFTTYDFQKGSALDPTSILKIQTPWQANGLINQSPTRPSP</sequence>
<feature type="chain" id="PRO_5032317471" evidence="1">
    <location>
        <begin position="33"/>
        <end position="322"/>
    </location>
</feature>
<organism evidence="2 3">
    <name type="scientific">Desulfobulbus oligotrophicus</name>
    <dbReference type="NCBI Taxonomy" id="1909699"/>
    <lineage>
        <taxon>Bacteria</taxon>
        <taxon>Pseudomonadati</taxon>
        <taxon>Thermodesulfobacteriota</taxon>
        <taxon>Desulfobulbia</taxon>
        <taxon>Desulfobulbales</taxon>
        <taxon>Desulfobulbaceae</taxon>
        <taxon>Desulfobulbus</taxon>
    </lineage>
</organism>
<dbReference type="Gene3D" id="3.40.30.10">
    <property type="entry name" value="Glutaredoxin"/>
    <property type="match status" value="1"/>
</dbReference>
<feature type="signal peptide" evidence="1">
    <location>
        <begin position="1"/>
        <end position="32"/>
    </location>
</feature>
<name>A0A7T5VBD2_9BACT</name>
<dbReference type="CDD" id="cd02947">
    <property type="entry name" value="TRX_family"/>
    <property type="match status" value="1"/>
</dbReference>